<reference evidence="9" key="1">
    <citation type="submission" date="2015-04" db="EMBL/GenBank/DDBJ databases">
        <authorList>
            <person name="Syromyatnikov M.Y."/>
            <person name="Popov V.N."/>
        </authorList>
    </citation>
    <scope>NUCLEOTIDE SEQUENCE</scope>
    <source>
        <strain evidence="9">MO-1</strain>
    </source>
</reference>
<keyword evidence="5 7" id="KW-0456">Lyase</keyword>
<comment type="catalytic activity">
    <reaction evidence="7">
        <text>a peptidoglycan chain = a peptidoglycan chain with N-acetyl-1,6-anhydromuramyl-[peptide] at the reducing end + a peptidoglycan chain with N-acetylglucosamine at the non-reducing end.</text>
        <dbReference type="EC" id="4.2.2.29"/>
    </reaction>
</comment>
<dbReference type="EMBL" id="LO017727">
    <property type="protein sequence ID" value="CRH05003.1"/>
    <property type="molecule type" value="Genomic_DNA"/>
</dbReference>
<evidence type="ECO:0000313" key="9">
    <source>
        <dbReference type="EMBL" id="CRH05003.1"/>
    </source>
</evidence>
<evidence type="ECO:0000256" key="6">
    <source>
        <dbReference type="ARBA" id="ARBA00023316"/>
    </source>
</evidence>
<keyword evidence="3 7" id="KW-1133">Transmembrane helix</keyword>
<organism evidence="9">
    <name type="scientific">Magnetococcus massalia (strain MO-1)</name>
    <dbReference type="NCBI Taxonomy" id="451514"/>
    <lineage>
        <taxon>Bacteria</taxon>
        <taxon>Pseudomonadati</taxon>
        <taxon>Pseudomonadota</taxon>
        <taxon>Magnetococcia</taxon>
        <taxon>Magnetococcales</taxon>
        <taxon>Magnetococcaceae</taxon>
        <taxon>Magnetococcus</taxon>
    </lineage>
</organism>
<evidence type="ECO:0000256" key="3">
    <source>
        <dbReference type="ARBA" id="ARBA00022989"/>
    </source>
</evidence>
<feature type="site" description="Important for catalytic activity" evidence="7">
    <location>
        <position position="218"/>
    </location>
</feature>
<comment type="similarity">
    <text evidence="7">Belongs to the transglycosylase MltG family.</text>
</comment>
<accession>A0A1S7LF22</accession>
<dbReference type="NCBIfam" id="TIGR00247">
    <property type="entry name" value="endolytic transglycosylase MltG"/>
    <property type="match status" value="1"/>
</dbReference>
<feature type="signal peptide" evidence="8">
    <location>
        <begin position="1"/>
        <end position="20"/>
    </location>
</feature>
<keyword evidence="7" id="KW-0997">Cell inner membrane</keyword>
<feature type="chain" id="PRO_5012436122" description="Endolytic murein transglycosylase" evidence="8">
    <location>
        <begin position="21"/>
        <end position="343"/>
    </location>
</feature>
<evidence type="ECO:0000256" key="8">
    <source>
        <dbReference type="SAM" id="SignalP"/>
    </source>
</evidence>
<name>A0A1S7LF22_MAGMO</name>
<comment type="function">
    <text evidence="7">Functions as a peptidoglycan terminase that cleaves nascent peptidoglycan strands endolytically to terminate their elongation.</text>
</comment>
<dbReference type="GO" id="GO:0008932">
    <property type="term" value="F:lytic endotransglycosylase activity"/>
    <property type="evidence" value="ECO:0007669"/>
    <property type="project" value="UniProtKB-UniRule"/>
</dbReference>
<keyword evidence="2 7" id="KW-0812">Transmembrane</keyword>
<keyword evidence="8" id="KW-0732">Signal</keyword>
<evidence type="ECO:0000256" key="1">
    <source>
        <dbReference type="ARBA" id="ARBA00022475"/>
    </source>
</evidence>
<dbReference type="GO" id="GO:0009252">
    <property type="term" value="P:peptidoglycan biosynthetic process"/>
    <property type="evidence" value="ECO:0007669"/>
    <property type="project" value="UniProtKB-UniRule"/>
</dbReference>
<keyword evidence="4 7" id="KW-0472">Membrane</keyword>
<dbReference type="Pfam" id="PF02618">
    <property type="entry name" value="YceG"/>
    <property type="match status" value="1"/>
</dbReference>
<dbReference type="EC" id="4.2.2.29" evidence="7"/>
<evidence type="ECO:0000256" key="5">
    <source>
        <dbReference type="ARBA" id="ARBA00023239"/>
    </source>
</evidence>
<dbReference type="CDD" id="cd08010">
    <property type="entry name" value="MltG_like"/>
    <property type="match status" value="1"/>
</dbReference>
<gene>
    <name evidence="7" type="primary">mltG</name>
    <name evidence="9" type="ORF">MAGMO_0802</name>
</gene>
<proteinExistence type="inferred from homology"/>
<dbReference type="InterPro" id="IPR003770">
    <property type="entry name" value="MLTG-like"/>
</dbReference>
<dbReference type="AlphaFoldDB" id="A0A1S7LF22"/>
<dbReference type="PANTHER" id="PTHR30518:SF2">
    <property type="entry name" value="ENDOLYTIC MUREIN TRANSGLYCOSYLASE"/>
    <property type="match status" value="1"/>
</dbReference>
<keyword evidence="6 7" id="KW-0961">Cell wall biogenesis/degradation</keyword>
<keyword evidence="1 7" id="KW-1003">Cell membrane</keyword>
<evidence type="ECO:0000256" key="2">
    <source>
        <dbReference type="ARBA" id="ARBA00022692"/>
    </source>
</evidence>
<dbReference type="GO" id="GO:0005886">
    <property type="term" value="C:plasma membrane"/>
    <property type="evidence" value="ECO:0007669"/>
    <property type="project" value="UniProtKB-UniRule"/>
</dbReference>
<dbReference type="Gene3D" id="3.30.1490.480">
    <property type="entry name" value="Endolytic murein transglycosylase"/>
    <property type="match status" value="1"/>
</dbReference>
<protein>
    <recommendedName>
        <fullName evidence="7">Endolytic murein transglycosylase</fullName>
        <ecNumber evidence="7">4.2.2.29</ecNumber>
    </recommendedName>
    <alternativeName>
        <fullName evidence="7">Peptidoglycan lytic transglycosylase</fullName>
    </alternativeName>
    <alternativeName>
        <fullName evidence="7">Peptidoglycan polymerization terminase</fullName>
    </alternativeName>
</protein>
<dbReference type="HAMAP" id="MF_02065">
    <property type="entry name" value="MltG"/>
    <property type="match status" value="1"/>
</dbReference>
<evidence type="ECO:0000256" key="4">
    <source>
        <dbReference type="ARBA" id="ARBA00023136"/>
    </source>
</evidence>
<sequence>MLKRTALALLLMLSTAGWVAWQQYQNFLQQSVAQSTTFTVAKGWGVKRIANELRERGGITSPLFFRFLVWQQKAGYLQAGTYQITQGMRPQDLLSLLSQGKVVSYRITFTEGVNLKELANQFQAKGWQQQSDHLLDGTLSSQLGDLLEPVAKGPVGSLEGRLFPTTYFYGAEEDGAGLIKRMARQLKLVMDRAWASRPKGYPLTRYEALILASIIEKETGSGEERALISGVFHNRLKRKMKLQSDPTVIYGIPNYQGNITRKHLRTPTPYNTYTMKGLPPTPICSPGEPAIVAAFHPAKTDALYFVARGDGTGRHRFAKTLKEHNRNVRRYLKQLRAQKQRGS</sequence>
<evidence type="ECO:0000256" key="7">
    <source>
        <dbReference type="HAMAP-Rule" id="MF_02065"/>
    </source>
</evidence>
<dbReference type="PANTHER" id="PTHR30518">
    <property type="entry name" value="ENDOLYTIC MUREIN TRANSGLYCOSYLASE"/>
    <property type="match status" value="1"/>
</dbReference>
<dbReference type="GO" id="GO:0071555">
    <property type="term" value="P:cell wall organization"/>
    <property type="evidence" value="ECO:0007669"/>
    <property type="project" value="UniProtKB-KW"/>
</dbReference>
<dbReference type="Gene3D" id="3.30.160.60">
    <property type="entry name" value="Classic Zinc Finger"/>
    <property type="match status" value="1"/>
</dbReference>